<dbReference type="GO" id="GO:0008033">
    <property type="term" value="P:tRNA processing"/>
    <property type="evidence" value="ECO:0007669"/>
    <property type="project" value="InterPro"/>
</dbReference>
<feature type="domain" description="tRNA(Ile)-lysidine/2-thiocytidine synthase N-terminal" evidence="3">
    <location>
        <begin position="26"/>
        <end position="194"/>
    </location>
</feature>
<dbReference type="InterPro" id="IPR014729">
    <property type="entry name" value="Rossmann-like_a/b/a_fold"/>
</dbReference>
<dbReference type="SUPFAM" id="SSF52402">
    <property type="entry name" value="Adenine nucleotide alpha hydrolases-like"/>
    <property type="match status" value="1"/>
</dbReference>
<protein>
    <submittedName>
        <fullName evidence="4">tRNA 2-thiocytidine biosynthesis protein TtcA</fullName>
    </submittedName>
</protein>
<dbReference type="Proteomes" id="UP000886757">
    <property type="component" value="Unassembled WGS sequence"/>
</dbReference>
<gene>
    <name evidence="4" type="ORF">IAB31_02240</name>
</gene>
<dbReference type="EMBL" id="DVGK01000031">
    <property type="protein sequence ID" value="HIR12726.1"/>
    <property type="molecule type" value="Genomic_DNA"/>
</dbReference>
<comment type="caution">
    <text evidence="4">The sequence shown here is derived from an EMBL/GenBank/DDBJ whole genome shotgun (WGS) entry which is preliminary data.</text>
</comment>
<dbReference type="CDD" id="cd24138">
    <property type="entry name" value="TtcA-like"/>
    <property type="match status" value="1"/>
</dbReference>
<evidence type="ECO:0000256" key="1">
    <source>
        <dbReference type="ARBA" id="ARBA00022679"/>
    </source>
</evidence>
<dbReference type="GO" id="GO:0016740">
    <property type="term" value="F:transferase activity"/>
    <property type="evidence" value="ECO:0007669"/>
    <property type="project" value="UniProtKB-KW"/>
</dbReference>
<keyword evidence="1" id="KW-0808">Transferase</keyword>
<dbReference type="PANTHER" id="PTHR43686">
    <property type="entry name" value="SULFURTRANSFERASE-RELATED"/>
    <property type="match status" value="1"/>
</dbReference>
<evidence type="ECO:0000259" key="3">
    <source>
        <dbReference type="Pfam" id="PF01171"/>
    </source>
</evidence>
<evidence type="ECO:0000313" key="5">
    <source>
        <dbReference type="Proteomes" id="UP000886757"/>
    </source>
</evidence>
<evidence type="ECO:0000313" key="4">
    <source>
        <dbReference type="EMBL" id="HIR12726.1"/>
    </source>
</evidence>
<feature type="region of interest" description="Disordered" evidence="2">
    <location>
        <begin position="233"/>
        <end position="258"/>
    </location>
</feature>
<sequence>MKLQKLLSLTRKAVDEFKMIQPKDRIAVGISGGKDSMALLYALSGLRRFYPSPFEIEAVTVSLGFESFDLEPVKALCRELGVSYTVVSTDIGRIIFQDRKEENPCSLCAKMRKGAFNEKARELGCNKIAYAHHKDDVIETMLMSLILEGRFHTFSPVTYLDRTELTLIRPLIYVDEADVKGFINKYQVPTVKNPCPADGYTQREYAKNLLSRLNQEQPGARERMFTAILKGNFSGWDKRTPKKKREKSLPSPTPSADA</sequence>
<reference evidence="4" key="1">
    <citation type="submission" date="2020-10" db="EMBL/GenBank/DDBJ databases">
        <authorList>
            <person name="Gilroy R."/>
        </authorList>
    </citation>
    <scope>NUCLEOTIDE SEQUENCE</scope>
    <source>
        <strain evidence="4">ChiSjej4B22-8148</strain>
    </source>
</reference>
<dbReference type="Gene3D" id="3.40.50.620">
    <property type="entry name" value="HUPs"/>
    <property type="match status" value="1"/>
</dbReference>
<dbReference type="PIRSF" id="PIRSF004976">
    <property type="entry name" value="ATPase_YdaO"/>
    <property type="match status" value="1"/>
</dbReference>
<proteinExistence type="predicted"/>
<organism evidence="4 5">
    <name type="scientific">Candidatus Choladousia intestinavium</name>
    <dbReference type="NCBI Taxonomy" id="2840727"/>
    <lineage>
        <taxon>Bacteria</taxon>
        <taxon>Bacillati</taxon>
        <taxon>Bacillota</taxon>
        <taxon>Clostridia</taxon>
        <taxon>Lachnospirales</taxon>
        <taxon>Lachnospiraceae</taxon>
        <taxon>Lachnospiraceae incertae sedis</taxon>
        <taxon>Candidatus Choladousia</taxon>
    </lineage>
</organism>
<dbReference type="AlphaFoldDB" id="A0A9D1AAT5"/>
<name>A0A9D1AAT5_9FIRM</name>
<evidence type="ECO:0000256" key="2">
    <source>
        <dbReference type="SAM" id="MobiDB-lite"/>
    </source>
</evidence>
<accession>A0A9D1AAT5</accession>
<reference evidence="4" key="2">
    <citation type="journal article" date="2021" name="PeerJ">
        <title>Extensive microbial diversity within the chicken gut microbiome revealed by metagenomics and culture.</title>
        <authorList>
            <person name="Gilroy R."/>
            <person name="Ravi A."/>
            <person name="Getino M."/>
            <person name="Pursley I."/>
            <person name="Horton D.L."/>
            <person name="Alikhan N.F."/>
            <person name="Baker D."/>
            <person name="Gharbi K."/>
            <person name="Hall N."/>
            <person name="Watson M."/>
            <person name="Adriaenssens E.M."/>
            <person name="Foster-Nyarko E."/>
            <person name="Jarju S."/>
            <person name="Secka A."/>
            <person name="Antonio M."/>
            <person name="Oren A."/>
            <person name="Chaudhuri R.R."/>
            <person name="La Ragione R."/>
            <person name="Hildebrand F."/>
            <person name="Pallen M.J."/>
        </authorList>
    </citation>
    <scope>NUCLEOTIDE SEQUENCE</scope>
    <source>
        <strain evidence="4">ChiSjej4B22-8148</strain>
    </source>
</reference>
<dbReference type="PANTHER" id="PTHR43686:SF1">
    <property type="entry name" value="AMINOTRAN_5 DOMAIN-CONTAINING PROTEIN"/>
    <property type="match status" value="1"/>
</dbReference>
<dbReference type="Pfam" id="PF01171">
    <property type="entry name" value="ATP_bind_3"/>
    <property type="match status" value="1"/>
</dbReference>
<dbReference type="InterPro" id="IPR011063">
    <property type="entry name" value="TilS/TtcA_N"/>
</dbReference>
<dbReference type="InterPro" id="IPR035107">
    <property type="entry name" value="tRNA_thiolation_TtcA_Ctu1"/>
</dbReference>